<dbReference type="Pfam" id="PF07596">
    <property type="entry name" value="SBP_bac_10"/>
    <property type="match status" value="1"/>
</dbReference>
<dbReference type="InterPro" id="IPR027558">
    <property type="entry name" value="Pre_pil_HX9DG_C"/>
</dbReference>
<organism evidence="3 4">
    <name type="scientific">Tautonia sociabilis</name>
    <dbReference type="NCBI Taxonomy" id="2080755"/>
    <lineage>
        <taxon>Bacteria</taxon>
        <taxon>Pseudomonadati</taxon>
        <taxon>Planctomycetota</taxon>
        <taxon>Planctomycetia</taxon>
        <taxon>Isosphaerales</taxon>
        <taxon>Isosphaeraceae</taxon>
        <taxon>Tautonia</taxon>
    </lineage>
</organism>
<dbReference type="Gene3D" id="3.30.700.10">
    <property type="entry name" value="Glycoprotein, Type 4 Pilin"/>
    <property type="match status" value="1"/>
</dbReference>
<dbReference type="Proteomes" id="UP000280296">
    <property type="component" value="Unassembled WGS sequence"/>
</dbReference>
<comment type="caution">
    <text evidence="3">The sequence shown here is derived from an EMBL/GenBank/DDBJ whole genome shotgun (WGS) entry which is preliminary data.</text>
</comment>
<keyword evidence="1" id="KW-1133">Transmembrane helix</keyword>
<evidence type="ECO:0000313" key="4">
    <source>
        <dbReference type="Proteomes" id="UP000280296"/>
    </source>
</evidence>
<dbReference type="NCBIfam" id="TIGR02532">
    <property type="entry name" value="IV_pilin_GFxxxE"/>
    <property type="match status" value="1"/>
</dbReference>
<evidence type="ECO:0000256" key="1">
    <source>
        <dbReference type="SAM" id="Phobius"/>
    </source>
</evidence>
<dbReference type="InterPro" id="IPR045584">
    <property type="entry name" value="Pilin-like"/>
</dbReference>
<protein>
    <submittedName>
        <fullName evidence="3">DUF1559 domain-containing protein</fullName>
    </submittedName>
</protein>
<keyword evidence="1" id="KW-0472">Membrane</keyword>
<dbReference type="NCBIfam" id="TIGR04294">
    <property type="entry name" value="pre_pil_HX9DG"/>
    <property type="match status" value="1"/>
</dbReference>
<dbReference type="InterPro" id="IPR012902">
    <property type="entry name" value="N_methyl_site"/>
</dbReference>
<keyword evidence="1" id="KW-0812">Transmembrane</keyword>
<dbReference type="EMBL" id="RYZH01000044">
    <property type="protein sequence ID" value="RUL84950.1"/>
    <property type="molecule type" value="Genomic_DNA"/>
</dbReference>
<evidence type="ECO:0000313" key="3">
    <source>
        <dbReference type="EMBL" id="RUL84950.1"/>
    </source>
</evidence>
<name>A0A432MFK6_9BACT</name>
<sequence>MTTPQGGRRLPGFTLIELLVVIAIIGVLVGLTLPALQSARESARRTQCQNNLKQIGLALHGYHDRNGVLPPGYLSEWDWLRRRETGPGWGWASRILPDLEQQALYDRIRFEEPMHSPAFDTVRLARLAVFICPSDDMPRTWTAKNGSVWMQGGAIFSAEDPICDVAGANYVGVFGIGEPGVDGEGVFFRDSAIGFRDITDGLTHTTCVGERSVRLNAGRGHATWSGAVPGAQLWSCAPDPFDPDAGVCRREDGSGMILGHTGEGFGPGDPMGDVNQFLSRHGRGAFFLFCDGHVRFLKQSMDYRIYKALSTRATGEVISDDAF</sequence>
<dbReference type="RefSeq" id="WP_126727159.1">
    <property type="nucleotide sequence ID" value="NZ_RYZH01000044.1"/>
</dbReference>
<evidence type="ECO:0000259" key="2">
    <source>
        <dbReference type="Pfam" id="PF07596"/>
    </source>
</evidence>
<dbReference type="OrthoDB" id="255848at2"/>
<feature type="domain" description="DUF1559" evidence="2">
    <location>
        <begin position="37"/>
        <end position="302"/>
    </location>
</feature>
<dbReference type="PANTHER" id="PTHR30093:SF2">
    <property type="entry name" value="TYPE II SECRETION SYSTEM PROTEIN H"/>
    <property type="match status" value="1"/>
</dbReference>
<feature type="transmembrane region" description="Helical" evidence="1">
    <location>
        <begin position="12"/>
        <end position="36"/>
    </location>
</feature>
<dbReference type="Pfam" id="PF07963">
    <property type="entry name" value="N_methyl"/>
    <property type="match status" value="1"/>
</dbReference>
<accession>A0A432MFK6</accession>
<dbReference type="PANTHER" id="PTHR30093">
    <property type="entry name" value="GENERAL SECRETION PATHWAY PROTEIN G"/>
    <property type="match status" value="1"/>
</dbReference>
<keyword evidence="4" id="KW-1185">Reference proteome</keyword>
<reference evidence="3 4" key="2">
    <citation type="submission" date="2019-01" db="EMBL/GenBank/DDBJ databases">
        <title>Tautonia sociabilis, a novel thermotolerant planctomycete of Isosphaeraceae family, isolated from a 4000 m deep subterranean habitat.</title>
        <authorList>
            <person name="Kovaleva O.L."/>
            <person name="Elcheninov A.G."/>
            <person name="Van Heerden E."/>
            <person name="Toshchakov S.V."/>
            <person name="Novikov A."/>
            <person name="Bonch-Osmolovskaya E.A."/>
            <person name="Kublanov I.V."/>
        </authorList>
    </citation>
    <scope>NUCLEOTIDE SEQUENCE [LARGE SCALE GENOMIC DNA]</scope>
    <source>
        <strain evidence="3 4">GM2012</strain>
    </source>
</reference>
<reference evidence="3 4" key="1">
    <citation type="submission" date="2018-12" db="EMBL/GenBank/DDBJ databases">
        <authorList>
            <person name="Toschakov S.V."/>
        </authorList>
    </citation>
    <scope>NUCLEOTIDE SEQUENCE [LARGE SCALE GENOMIC DNA]</scope>
    <source>
        <strain evidence="3 4">GM2012</strain>
    </source>
</reference>
<dbReference type="SUPFAM" id="SSF54523">
    <property type="entry name" value="Pili subunits"/>
    <property type="match status" value="1"/>
</dbReference>
<gene>
    <name evidence="3" type="ORF">TsocGM_19590</name>
</gene>
<dbReference type="AlphaFoldDB" id="A0A432MFK6"/>
<proteinExistence type="predicted"/>
<dbReference type="InterPro" id="IPR011453">
    <property type="entry name" value="DUF1559"/>
</dbReference>